<feature type="transmembrane region" description="Helical" evidence="1">
    <location>
        <begin position="12"/>
        <end position="32"/>
    </location>
</feature>
<keyword evidence="3" id="KW-1185">Reference proteome</keyword>
<proteinExistence type="predicted"/>
<dbReference type="EMBL" id="ML978077">
    <property type="protein sequence ID" value="KAF2009923.1"/>
    <property type="molecule type" value="Genomic_DNA"/>
</dbReference>
<keyword evidence="1" id="KW-1133">Transmembrane helix</keyword>
<dbReference type="GeneID" id="54291920"/>
<reference evidence="2" key="1">
    <citation type="journal article" date="2020" name="Stud. Mycol.">
        <title>101 Dothideomycetes genomes: a test case for predicting lifestyles and emergence of pathogens.</title>
        <authorList>
            <person name="Haridas S."/>
            <person name="Albert R."/>
            <person name="Binder M."/>
            <person name="Bloem J."/>
            <person name="Labutti K."/>
            <person name="Salamov A."/>
            <person name="Andreopoulos B."/>
            <person name="Baker S."/>
            <person name="Barry K."/>
            <person name="Bills G."/>
            <person name="Bluhm B."/>
            <person name="Cannon C."/>
            <person name="Castanera R."/>
            <person name="Culley D."/>
            <person name="Daum C."/>
            <person name="Ezra D."/>
            <person name="Gonzalez J."/>
            <person name="Henrissat B."/>
            <person name="Kuo A."/>
            <person name="Liang C."/>
            <person name="Lipzen A."/>
            <person name="Lutzoni F."/>
            <person name="Magnuson J."/>
            <person name="Mondo S."/>
            <person name="Nolan M."/>
            <person name="Ohm R."/>
            <person name="Pangilinan J."/>
            <person name="Park H.-J."/>
            <person name="Ramirez L."/>
            <person name="Alfaro M."/>
            <person name="Sun H."/>
            <person name="Tritt A."/>
            <person name="Yoshinaga Y."/>
            <person name="Zwiers L.-H."/>
            <person name="Turgeon B."/>
            <person name="Goodwin S."/>
            <person name="Spatafora J."/>
            <person name="Crous P."/>
            <person name="Grigoriev I."/>
        </authorList>
    </citation>
    <scope>NUCLEOTIDE SEQUENCE</scope>
    <source>
        <strain evidence="2">CBS 175.79</strain>
    </source>
</reference>
<gene>
    <name evidence="2" type="ORF">BU24DRAFT_67479</name>
</gene>
<keyword evidence="1" id="KW-0812">Transmembrane</keyword>
<accession>A0A6A5XAI8</accession>
<evidence type="ECO:0000313" key="3">
    <source>
        <dbReference type="Proteomes" id="UP000799778"/>
    </source>
</evidence>
<dbReference type="AlphaFoldDB" id="A0A6A5XAI8"/>
<dbReference type="Proteomes" id="UP000799778">
    <property type="component" value="Unassembled WGS sequence"/>
</dbReference>
<name>A0A6A5XAI8_9PLEO</name>
<evidence type="ECO:0000256" key="1">
    <source>
        <dbReference type="SAM" id="Phobius"/>
    </source>
</evidence>
<organism evidence="2 3">
    <name type="scientific">Aaosphaeria arxii CBS 175.79</name>
    <dbReference type="NCBI Taxonomy" id="1450172"/>
    <lineage>
        <taxon>Eukaryota</taxon>
        <taxon>Fungi</taxon>
        <taxon>Dikarya</taxon>
        <taxon>Ascomycota</taxon>
        <taxon>Pezizomycotina</taxon>
        <taxon>Dothideomycetes</taxon>
        <taxon>Pleosporomycetidae</taxon>
        <taxon>Pleosporales</taxon>
        <taxon>Pleosporales incertae sedis</taxon>
        <taxon>Aaosphaeria</taxon>
    </lineage>
</organism>
<evidence type="ECO:0000313" key="2">
    <source>
        <dbReference type="EMBL" id="KAF2009923.1"/>
    </source>
</evidence>
<dbReference type="RefSeq" id="XP_033378262.1">
    <property type="nucleotide sequence ID" value="XM_033534523.1"/>
</dbReference>
<keyword evidence="1" id="KW-0472">Membrane</keyword>
<protein>
    <submittedName>
        <fullName evidence="2">Uncharacterized protein</fullName>
    </submittedName>
</protein>
<sequence length="124" mass="14173">MDQSGTDQISIRFVPGFFSFSLFVVFLSLSSLQCIQPCRSKQRTTNNYSYATDESSTMMVRGDYTKRITVWKQNMLCGITLQSCLTNPKIYILISQQNTHHTQPLLEPFFNVVQVPICIHTLAL</sequence>